<evidence type="ECO:0000313" key="4">
    <source>
        <dbReference type="Proteomes" id="UP000193570"/>
    </source>
</evidence>
<dbReference type="PANTHER" id="PTHR38436">
    <property type="entry name" value="POLYKETIDE CYCLASE SNOAL-LIKE DOMAIN"/>
    <property type="match status" value="1"/>
</dbReference>
<evidence type="ECO:0000256" key="1">
    <source>
        <dbReference type="SAM" id="MobiDB-lite"/>
    </source>
</evidence>
<feature type="region of interest" description="Disordered" evidence="1">
    <location>
        <begin position="163"/>
        <end position="182"/>
    </location>
</feature>
<reference evidence="3 4" key="1">
    <citation type="submission" date="2017-03" db="EMBL/GenBank/DDBJ databases">
        <authorList>
            <person name="Afonso C.L."/>
            <person name="Miller P.J."/>
            <person name="Scott M.A."/>
            <person name="Spackman E."/>
            <person name="Goraichik I."/>
            <person name="Dimitrov K.M."/>
            <person name="Suarez D.L."/>
            <person name="Swayne D.E."/>
        </authorList>
    </citation>
    <scope>NUCLEOTIDE SEQUENCE [LARGE SCALE GENOMIC DNA]</scope>
    <source>
        <strain evidence="3 4">CECT 8625</strain>
    </source>
</reference>
<dbReference type="Pfam" id="PF07366">
    <property type="entry name" value="SnoaL"/>
    <property type="match status" value="1"/>
</dbReference>
<accession>A0A1X6YFK5</accession>
<dbReference type="GO" id="GO:0030638">
    <property type="term" value="P:polyketide metabolic process"/>
    <property type="evidence" value="ECO:0007669"/>
    <property type="project" value="InterPro"/>
</dbReference>
<dbReference type="InterPro" id="IPR037401">
    <property type="entry name" value="SnoaL-like"/>
</dbReference>
<evidence type="ECO:0000313" key="3">
    <source>
        <dbReference type="EMBL" id="SLN19517.1"/>
    </source>
</evidence>
<dbReference type="InterPro" id="IPR032710">
    <property type="entry name" value="NTF2-like_dom_sf"/>
</dbReference>
<protein>
    <submittedName>
        <fullName evidence="3">SnoaL-like polyketide cyclase</fullName>
    </submittedName>
</protein>
<proteinExistence type="predicted"/>
<dbReference type="Gene3D" id="3.10.450.50">
    <property type="match status" value="2"/>
</dbReference>
<feature type="domain" description="SnoaL-like" evidence="2">
    <location>
        <begin position="198"/>
        <end position="298"/>
    </location>
</feature>
<dbReference type="InterPro" id="IPR009959">
    <property type="entry name" value="Cyclase_SnoaL-like"/>
</dbReference>
<name>A0A1X6YFK5_9RHOB</name>
<sequence>MSMHGFDPRFRDFPDYIIGITKEIWEDRGVATLHDYYAPDIVVRSPASVVTGNEGVIAATLATLSEFPDRTLLAEDVIWSGDPETGMLSSHRIMSHATHTGSGVYGAASGTRLRYRILADCHARANAIDDEWLIRDQGAIVRQLGLEPRAYARDLIAREGGPDAAVRPCTPQTDVAGPYKGSGNDNEWGARYGDLLTRIMNADLAAIPAEYDRAVQSHYPGGEEDHGTGAVDRFWISLRAAFPSARFEIHHRIGRDDPMMPPRAAVRWSLTGRHDGWGAFGRPTGAEVHVMGISHAEFGPWGLRREFTLYDETAIWKQILLATGEAGDAEGSPR</sequence>
<organism evidence="3 4">
    <name type="scientific">Roseivivax jejudonensis</name>
    <dbReference type="NCBI Taxonomy" id="1529041"/>
    <lineage>
        <taxon>Bacteria</taxon>
        <taxon>Pseudomonadati</taxon>
        <taxon>Pseudomonadota</taxon>
        <taxon>Alphaproteobacteria</taxon>
        <taxon>Rhodobacterales</taxon>
        <taxon>Roseobacteraceae</taxon>
        <taxon>Roseivivax</taxon>
    </lineage>
</organism>
<dbReference type="Proteomes" id="UP000193570">
    <property type="component" value="Unassembled WGS sequence"/>
</dbReference>
<dbReference type="Pfam" id="PF12680">
    <property type="entry name" value="SnoaL_2"/>
    <property type="match status" value="1"/>
</dbReference>
<evidence type="ECO:0000259" key="2">
    <source>
        <dbReference type="Pfam" id="PF12680"/>
    </source>
</evidence>
<keyword evidence="4" id="KW-1185">Reference proteome</keyword>
<dbReference type="AlphaFoldDB" id="A0A1X6YFK5"/>
<dbReference type="SUPFAM" id="SSF54427">
    <property type="entry name" value="NTF2-like"/>
    <property type="match status" value="2"/>
</dbReference>
<dbReference type="PANTHER" id="PTHR38436:SF1">
    <property type="entry name" value="ESTER CYCLASE"/>
    <property type="match status" value="1"/>
</dbReference>
<gene>
    <name evidence="3" type="ORF">ROJ8625_00672</name>
</gene>
<dbReference type="EMBL" id="FWFK01000001">
    <property type="protein sequence ID" value="SLN19517.1"/>
    <property type="molecule type" value="Genomic_DNA"/>
</dbReference>